<dbReference type="OrthoDB" id="7158585at2"/>
<keyword evidence="2" id="KW-1003">Cell membrane</keyword>
<dbReference type="PATRIC" id="fig|717774.3.peg.372"/>
<accession>F2JYP0</accession>
<dbReference type="Pfam" id="PF00892">
    <property type="entry name" value="EamA"/>
    <property type="match status" value="2"/>
</dbReference>
<sequence length="319" mass="35231">MRLTQYYFQTTKLPLTELMLLAVAIVWGTSYGLTKEALLYTGVFTFIALRFGITFLLLLPHVLRASWQGLNKDWVRSLPTGVILLSIFLCEVMGIALTSATNAAILISLSMIMTAFVESLTRRQWVSKPLFLTSITSVIGVALLAFNRLDATERFSLTVLFDLNSGDYLILMAAFLRAVMVTTTKYLVEGRRITSLSLTAAQSFIVSLGAIVLAAVFNDAVFAGIRIEHVSFALPSSQDFWLITAYLIIFATLFAFFAQNYAVRKVSSTKVALLMGSEPLFGAVFASVWLNESLSAYQMVGAAMIIISVLYISLKNEKE</sequence>
<feature type="transmembrane region" description="Helical" evidence="6">
    <location>
        <begin position="103"/>
        <end position="121"/>
    </location>
</feature>
<evidence type="ECO:0000256" key="5">
    <source>
        <dbReference type="ARBA" id="ARBA00023136"/>
    </source>
</evidence>
<dbReference type="HOGENOM" id="CLU_033863_21_3_6"/>
<keyword evidence="9" id="KW-1185">Reference proteome</keyword>
<evidence type="ECO:0000313" key="8">
    <source>
        <dbReference type="EMBL" id="ADZ89665.1"/>
    </source>
</evidence>
<dbReference type="Gene3D" id="1.10.3730.20">
    <property type="match status" value="1"/>
</dbReference>
<evidence type="ECO:0000256" key="3">
    <source>
        <dbReference type="ARBA" id="ARBA00022692"/>
    </source>
</evidence>
<dbReference type="SUPFAM" id="SSF103481">
    <property type="entry name" value="Multidrug resistance efflux transporter EmrE"/>
    <property type="match status" value="1"/>
</dbReference>
<evidence type="ECO:0000256" key="1">
    <source>
        <dbReference type="ARBA" id="ARBA00004651"/>
    </source>
</evidence>
<feature type="transmembrane region" description="Helical" evidence="6">
    <location>
        <begin position="130"/>
        <end position="149"/>
    </location>
</feature>
<dbReference type="InterPro" id="IPR037185">
    <property type="entry name" value="EmrE-like"/>
</dbReference>
<dbReference type="GO" id="GO:0005886">
    <property type="term" value="C:plasma membrane"/>
    <property type="evidence" value="ECO:0007669"/>
    <property type="project" value="UniProtKB-SubCell"/>
</dbReference>
<dbReference type="InterPro" id="IPR000620">
    <property type="entry name" value="EamA_dom"/>
</dbReference>
<dbReference type="InterPro" id="IPR051258">
    <property type="entry name" value="Diverse_Substrate_Transporter"/>
</dbReference>
<dbReference type="RefSeq" id="WP_013659571.1">
    <property type="nucleotide sequence ID" value="NC_015276.1"/>
</dbReference>
<keyword evidence="4 6" id="KW-1133">Transmembrane helix</keyword>
<dbReference type="PANTHER" id="PTHR42920:SF5">
    <property type="entry name" value="EAMA DOMAIN-CONTAINING PROTEIN"/>
    <property type="match status" value="1"/>
</dbReference>
<feature type="transmembrane region" description="Helical" evidence="6">
    <location>
        <begin position="12"/>
        <end position="31"/>
    </location>
</feature>
<evidence type="ECO:0000256" key="2">
    <source>
        <dbReference type="ARBA" id="ARBA00022475"/>
    </source>
</evidence>
<gene>
    <name evidence="8" type="ordered locus">Marme_0364</name>
</gene>
<dbReference type="EMBL" id="CP002583">
    <property type="protein sequence ID" value="ADZ89665.1"/>
    <property type="molecule type" value="Genomic_DNA"/>
</dbReference>
<dbReference type="eggNOG" id="COG0697">
    <property type="taxonomic scope" value="Bacteria"/>
</dbReference>
<keyword evidence="3 6" id="KW-0812">Transmembrane</keyword>
<protein>
    <recommendedName>
        <fullName evidence="7">EamA domain-containing protein</fullName>
    </recommendedName>
</protein>
<dbReference type="PANTHER" id="PTHR42920">
    <property type="entry name" value="OS03G0707200 PROTEIN-RELATED"/>
    <property type="match status" value="1"/>
</dbReference>
<feature type="transmembrane region" description="Helical" evidence="6">
    <location>
        <begin position="169"/>
        <end position="188"/>
    </location>
</feature>
<feature type="transmembrane region" description="Helical" evidence="6">
    <location>
        <begin position="271"/>
        <end position="290"/>
    </location>
</feature>
<dbReference type="AlphaFoldDB" id="F2JYP0"/>
<feature type="transmembrane region" description="Helical" evidence="6">
    <location>
        <begin position="240"/>
        <end position="259"/>
    </location>
</feature>
<dbReference type="Proteomes" id="UP000001062">
    <property type="component" value="Chromosome"/>
</dbReference>
<evidence type="ECO:0000259" key="7">
    <source>
        <dbReference type="Pfam" id="PF00892"/>
    </source>
</evidence>
<organism evidence="8 9">
    <name type="scientific">Marinomonas mediterranea (strain ATCC 700492 / JCM 21426 / NBRC 103028 / MMB-1)</name>
    <dbReference type="NCBI Taxonomy" id="717774"/>
    <lineage>
        <taxon>Bacteria</taxon>
        <taxon>Pseudomonadati</taxon>
        <taxon>Pseudomonadota</taxon>
        <taxon>Gammaproteobacteria</taxon>
        <taxon>Oceanospirillales</taxon>
        <taxon>Oceanospirillaceae</taxon>
        <taxon>Marinomonas</taxon>
    </lineage>
</organism>
<dbReference type="STRING" id="717774.Marme_0364"/>
<feature type="transmembrane region" description="Helical" evidence="6">
    <location>
        <begin position="80"/>
        <end position="97"/>
    </location>
</feature>
<evidence type="ECO:0000256" key="4">
    <source>
        <dbReference type="ARBA" id="ARBA00022989"/>
    </source>
</evidence>
<evidence type="ECO:0000313" key="9">
    <source>
        <dbReference type="Proteomes" id="UP000001062"/>
    </source>
</evidence>
<comment type="subcellular location">
    <subcellularLocation>
        <location evidence="1">Cell membrane</location>
        <topology evidence="1">Multi-pass membrane protein</topology>
    </subcellularLocation>
</comment>
<feature type="transmembrane region" description="Helical" evidence="6">
    <location>
        <begin position="200"/>
        <end position="220"/>
    </location>
</feature>
<keyword evidence="5 6" id="KW-0472">Membrane</keyword>
<evidence type="ECO:0000256" key="6">
    <source>
        <dbReference type="SAM" id="Phobius"/>
    </source>
</evidence>
<feature type="domain" description="EamA" evidence="7">
    <location>
        <begin position="17"/>
        <end position="145"/>
    </location>
</feature>
<feature type="transmembrane region" description="Helical" evidence="6">
    <location>
        <begin position="296"/>
        <end position="314"/>
    </location>
</feature>
<proteinExistence type="predicted"/>
<feature type="domain" description="EamA" evidence="7">
    <location>
        <begin position="165"/>
        <end position="313"/>
    </location>
</feature>
<reference evidence="8 9" key="1">
    <citation type="journal article" date="2012" name="Stand. Genomic Sci.">
        <title>Complete genome sequence of the melanogenic marine bacterium Marinomonas mediterranea type strain (MMB-1(T)).</title>
        <authorList>
            <person name="Lucas-Elio P."/>
            <person name="Goodwin L."/>
            <person name="Woyke T."/>
            <person name="Pitluck S."/>
            <person name="Nolan M."/>
            <person name="Kyrpides N.C."/>
            <person name="Detter J.C."/>
            <person name="Copeland A."/>
            <person name="Teshima H."/>
            <person name="Bruce D."/>
            <person name="Detter C."/>
            <person name="Tapia R."/>
            <person name="Han S."/>
            <person name="Land M.L."/>
            <person name="Ivanova N."/>
            <person name="Mikhailova N."/>
            <person name="Johnston A.W."/>
            <person name="Sanchez-Amat A."/>
        </authorList>
    </citation>
    <scope>NUCLEOTIDE SEQUENCE [LARGE SCALE GENOMIC DNA]</scope>
    <source>
        <strain evidence="9">ATCC 700492 / JCM 21426 / NBRC 103028 / MMB-1</strain>
    </source>
</reference>
<dbReference type="KEGG" id="mme:Marme_0364"/>
<feature type="transmembrane region" description="Helical" evidence="6">
    <location>
        <begin position="37"/>
        <end position="59"/>
    </location>
</feature>
<name>F2JYP0_MARM1</name>